<keyword evidence="1" id="KW-0863">Zinc-finger</keyword>
<feature type="compositionally biased region" description="Acidic residues" evidence="2">
    <location>
        <begin position="167"/>
        <end position="179"/>
    </location>
</feature>
<accession>A0A8H6L4Z9</accession>
<comment type="caution">
    <text evidence="4">The sequence shown here is derived from an EMBL/GenBank/DDBJ whole genome shotgun (WGS) entry which is preliminary data.</text>
</comment>
<dbReference type="PROSITE" id="PS50157">
    <property type="entry name" value="ZINC_FINGER_C2H2_2"/>
    <property type="match status" value="1"/>
</dbReference>
<evidence type="ECO:0000256" key="1">
    <source>
        <dbReference type="PROSITE-ProRule" id="PRU00042"/>
    </source>
</evidence>
<feature type="domain" description="C2H2-type" evidence="3">
    <location>
        <begin position="273"/>
        <end position="296"/>
    </location>
</feature>
<dbReference type="SUPFAM" id="SSF57667">
    <property type="entry name" value="beta-beta-alpha zinc fingers"/>
    <property type="match status" value="1"/>
</dbReference>
<dbReference type="PROSITE" id="PS00028">
    <property type="entry name" value="ZINC_FINGER_C2H2_1"/>
    <property type="match status" value="2"/>
</dbReference>
<name>A0A8H6L4Z9_9LECA</name>
<dbReference type="Proteomes" id="UP000578531">
    <property type="component" value="Unassembled WGS sequence"/>
</dbReference>
<dbReference type="Pfam" id="PF00096">
    <property type="entry name" value="zf-C2H2"/>
    <property type="match status" value="1"/>
</dbReference>
<keyword evidence="5" id="KW-1185">Reference proteome</keyword>
<dbReference type="SMART" id="SM00355">
    <property type="entry name" value="ZnF_C2H2"/>
    <property type="match status" value="2"/>
</dbReference>
<sequence>MCHGLELARSFIFRGNCSSFLTQSHIHPKPFAEPDIPPGRQSIETNLAPTHRDQPDIKTFEYSLPVYDDADSTIEGYGAQEGRHTPYHWIGAACYAHFTCPKLSGDRAQISSPQLDLDANDTIQWQSLADSQIESPLDFQDRYVAFYGADTKSDDDTILDTGSPMREEDDETTATSELSDEDLREALILANNRIGTNFNIQEIEDDIPLAVLRRGTKTQLADILTQLCTGKASESDEDNGREVSSQQLNELNEDDSSDTTSRQNGDAALHISFYCLDCHQVFESAGHLRQHMVVHTINHHMCSICGKILGNRISRRIHEQKHWETDSQRDERLQKAKVARDKSRASQKEKKRRFDRVPQVLE</sequence>
<keyword evidence="1" id="KW-0479">Metal-binding</keyword>
<dbReference type="GeneID" id="59287588"/>
<dbReference type="RefSeq" id="XP_037165099.1">
    <property type="nucleotide sequence ID" value="XM_037307839.1"/>
</dbReference>
<evidence type="ECO:0000313" key="4">
    <source>
        <dbReference type="EMBL" id="KAF6235732.1"/>
    </source>
</evidence>
<dbReference type="InterPro" id="IPR036236">
    <property type="entry name" value="Znf_C2H2_sf"/>
</dbReference>
<dbReference type="EMBL" id="JACCJC010000022">
    <property type="protein sequence ID" value="KAF6235732.1"/>
    <property type="molecule type" value="Genomic_DNA"/>
</dbReference>
<dbReference type="InterPro" id="IPR013087">
    <property type="entry name" value="Znf_C2H2_type"/>
</dbReference>
<feature type="region of interest" description="Disordered" evidence="2">
    <location>
        <begin position="231"/>
        <end position="263"/>
    </location>
</feature>
<dbReference type="OrthoDB" id="8117402at2759"/>
<feature type="compositionally biased region" description="Basic and acidic residues" evidence="2">
    <location>
        <begin position="320"/>
        <end position="348"/>
    </location>
</feature>
<organism evidence="4 5">
    <name type="scientific">Letharia columbiana</name>
    <dbReference type="NCBI Taxonomy" id="112416"/>
    <lineage>
        <taxon>Eukaryota</taxon>
        <taxon>Fungi</taxon>
        <taxon>Dikarya</taxon>
        <taxon>Ascomycota</taxon>
        <taxon>Pezizomycotina</taxon>
        <taxon>Lecanoromycetes</taxon>
        <taxon>OSLEUM clade</taxon>
        <taxon>Lecanoromycetidae</taxon>
        <taxon>Lecanorales</taxon>
        <taxon>Lecanorineae</taxon>
        <taxon>Parmeliaceae</taxon>
        <taxon>Letharia</taxon>
    </lineage>
</organism>
<keyword evidence="1" id="KW-0862">Zinc</keyword>
<proteinExistence type="predicted"/>
<gene>
    <name evidence="4" type="ORF">HO173_005927</name>
</gene>
<dbReference type="AlphaFoldDB" id="A0A8H6L4Z9"/>
<feature type="region of interest" description="Disordered" evidence="2">
    <location>
        <begin position="320"/>
        <end position="362"/>
    </location>
</feature>
<feature type="region of interest" description="Disordered" evidence="2">
    <location>
        <begin position="154"/>
        <end position="179"/>
    </location>
</feature>
<protein>
    <recommendedName>
        <fullName evidence="3">C2H2-type domain-containing protein</fullName>
    </recommendedName>
</protein>
<evidence type="ECO:0000313" key="5">
    <source>
        <dbReference type="Proteomes" id="UP000578531"/>
    </source>
</evidence>
<dbReference type="Gene3D" id="3.30.160.60">
    <property type="entry name" value="Classic Zinc Finger"/>
    <property type="match status" value="1"/>
</dbReference>
<dbReference type="GO" id="GO:0008270">
    <property type="term" value="F:zinc ion binding"/>
    <property type="evidence" value="ECO:0007669"/>
    <property type="project" value="UniProtKB-KW"/>
</dbReference>
<evidence type="ECO:0000259" key="3">
    <source>
        <dbReference type="PROSITE" id="PS50157"/>
    </source>
</evidence>
<reference evidence="4 5" key="1">
    <citation type="journal article" date="2020" name="Genomics">
        <title>Complete, high-quality genomes from long-read metagenomic sequencing of two wolf lichen thalli reveals enigmatic genome architecture.</title>
        <authorList>
            <person name="McKenzie S.K."/>
            <person name="Walston R.F."/>
            <person name="Allen J.L."/>
        </authorList>
    </citation>
    <scope>NUCLEOTIDE SEQUENCE [LARGE SCALE GENOMIC DNA]</scope>
    <source>
        <strain evidence="4">WasteWater2</strain>
    </source>
</reference>
<evidence type="ECO:0000256" key="2">
    <source>
        <dbReference type="SAM" id="MobiDB-lite"/>
    </source>
</evidence>
<feature type="region of interest" description="Disordered" evidence="2">
    <location>
        <begin position="28"/>
        <end position="53"/>
    </location>
</feature>